<dbReference type="InterPro" id="IPR013561">
    <property type="entry name" value="FilR1_middle_dom"/>
</dbReference>
<dbReference type="HOGENOM" id="CLU_062767_2_0_2"/>
<evidence type="ECO:0000313" key="3">
    <source>
        <dbReference type="Proteomes" id="UP000033101"/>
    </source>
</evidence>
<dbReference type="KEGG" id="mhor:MSHOH_3658"/>
<dbReference type="Pfam" id="PF08350">
    <property type="entry name" value="FilR1_middle"/>
    <property type="match status" value="1"/>
</dbReference>
<dbReference type="SUPFAM" id="SSF46785">
    <property type="entry name" value="Winged helix' DNA-binding domain"/>
    <property type="match status" value="1"/>
</dbReference>
<gene>
    <name evidence="2" type="ORF">MSHOH_3658</name>
</gene>
<organism evidence="2 3">
    <name type="scientific">Methanosarcina horonobensis HB-1 = JCM 15518</name>
    <dbReference type="NCBI Taxonomy" id="1434110"/>
    <lineage>
        <taxon>Archaea</taxon>
        <taxon>Methanobacteriati</taxon>
        <taxon>Methanobacteriota</taxon>
        <taxon>Stenosarchaea group</taxon>
        <taxon>Methanomicrobia</taxon>
        <taxon>Methanosarcinales</taxon>
        <taxon>Methanosarcinaceae</taxon>
        <taxon>Methanosarcina</taxon>
    </lineage>
</organism>
<dbReference type="EMBL" id="CP009516">
    <property type="protein sequence ID" value="AKB80141.1"/>
    <property type="molecule type" value="Genomic_DNA"/>
</dbReference>
<dbReference type="PIRSF" id="PIRSF006692">
    <property type="entry name" value="TF_HTH_AF0396_prd"/>
    <property type="match status" value="1"/>
</dbReference>
<dbReference type="PATRIC" id="fig|1434110.4.peg.4675"/>
<dbReference type="AlphaFoldDB" id="A0A0E3SG81"/>
<protein>
    <submittedName>
        <fullName evidence="2">Transcriptional regulator, ArsR family</fullName>
    </submittedName>
</protein>
<evidence type="ECO:0000313" key="2">
    <source>
        <dbReference type="EMBL" id="AKB80141.1"/>
    </source>
</evidence>
<accession>A0A0E3SG81</accession>
<evidence type="ECO:0000259" key="1">
    <source>
        <dbReference type="Pfam" id="PF08350"/>
    </source>
</evidence>
<reference evidence="2 3" key="1">
    <citation type="submission" date="2014-07" db="EMBL/GenBank/DDBJ databases">
        <title>Methanogenic archaea and the global carbon cycle.</title>
        <authorList>
            <person name="Henriksen J.R."/>
            <person name="Luke J."/>
            <person name="Reinhart S."/>
            <person name="Benedict M.N."/>
            <person name="Youngblut N.D."/>
            <person name="Metcalf M.E."/>
            <person name="Whitaker R.J."/>
            <person name="Metcalf W.W."/>
        </authorList>
    </citation>
    <scope>NUCLEOTIDE SEQUENCE [LARGE SCALE GENOMIC DNA]</scope>
    <source>
        <strain evidence="2 3">HB-1</strain>
    </source>
</reference>
<dbReference type="Proteomes" id="UP000033101">
    <property type="component" value="Chromosome"/>
</dbReference>
<dbReference type="Gene3D" id="1.10.10.10">
    <property type="entry name" value="Winged helix-like DNA-binding domain superfamily/Winged helix DNA-binding domain"/>
    <property type="match status" value="1"/>
</dbReference>
<dbReference type="InterPro" id="IPR011991">
    <property type="entry name" value="ArsR-like_HTH"/>
</dbReference>
<dbReference type="CDD" id="cd00090">
    <property type="entry name" value="HTH_ARSR"/>
    <property type="match status" value="1"/>
</dbReference>
<sequence>MRRQEMNGFEIYKKMDDDAQAVHRSRLLTEILLSLNEESRKLSQLCEITGSTSQALIPKLRRLEADHLIETKEREYFLTPAGKIVASGIADSFVIFWAINKFKHFWLRHYLEEIPSPLLKEIGCLHESEILKDRGMKILNVYNNQLEMIKEADHIYGISSVVTEGYADSISERVKEGIPVELIVSLHVAEELKRSPYVKKLATLKGYKNFKLMLMNEDIKVGLIVTDKRLSLNLYKKEGIEYDISTGLFSSDSKAIEWGERLFWYCKGKTDFTKFQWRKTCQRIPG</sequence>
<proteinExistence type="predicted"/>
<dbReference type="InterPro" id="IPR036390">
    <property type="entry name" value="WH_DNA-bd_sf"/>
</dbReference>
<dbReference type="InterPro" id="IPR016490">
    <property type="entry name" value="Tscrpt_reg_HTH_AF0396-typ3"/>
</dbReference>
<dbReference type="InterPro" id="IPR036388">
    <property type="entry name" value="WH-like_DNA-bd_sf"/>
</dbReference>
<feature type="domain" description="Methanogenesis regulatory protein FilR1 middle" evidence="1">
    <location>
        <begin position="143"/>
        <end position="267"/>
    </location>
</feature>
<keyword evidence="3" id="KW-1185">Reference proteome</keyword>
<name>A0A0E3SG81_9EURY</name>